<reference evidence="10 11" key="1">
    <citation type="submission" date="2024-06" db="EMBL/GenBank/DDBJ databases">
        <title>The Natural Products Discovery Center: Release of the First 8490 Sequenced Strains for Exploring Actinobacteria Biosynthetic Diversity.</title>
        <authorList>
            <person name="Kalkreuter E."/>
            <person name="Kautsar S.A."/>
            <person name="Yang D."/>
            <person name="Bader C.D."/>
            <person name="Teijaro C.N."/>
            <person name="Fluegel L."/>
            <person name="Davis C.M."/>
            <person name="Simpson J.R."/>
            <person name="Lauterbach L."/>
            <person name="Steele A.D."/>
            <person name="Gui C."/>
            <person name="Meng S."/>
            <person name="Li G."/>
            <person name="Viehrig K."/>
            <person name="Ye F."/>
            <person name="Su P."/>
            <person name="Kiefer A.F."/>
            <person name="Nichols A."/>
            <person name="Cepeda A.J."/>
            <person name="Yan W."/>
            <person name="Fan B."/>
            <person name="Jiang Y."/>
            <person name="Adhikari A."/>
            <person name="Zheng C.-J."/>
            <person name="Schuster L."/>
            <person name="Cowan T.M."/>
            <person name="Smanski M.J."/>
            <person name="Chevrette M.G."/>
            <person name="De Carvalho L.P.S."/>
            <person name="Shen B."/>
        </authorList>
    </citation>
    <scope>NUCLEOTIDE SEQUENCE [LARGE SCALE GENOMIC DNA]</scope>
    <source>
        <strain evidence="10 11">NPDC050671</strain>
    </source>
</reference>
<dbReference type="Pfam" id="PF13537">
    <property type="entry name" value="GATase_7"/>
    <property type="match status" value="1"/>
</dbReference>
<protein>
    <recommendedName>
        <fullName evidence="3">asparagine synthase (glutamine-hydrolyzing)</fullName>
        <ecNumber evidence="3">6.3.5.4</ecNumber>
    </recommendedName>
</protein>
<dbReference type="InterPro" id="IPR014729">
    <property type="entry name" value="Rossmann-like_a/b/a_fold"/>
</dbReference>
<comment type="caution">
    <text evidence="10">The sequence shown here is derived from an EMBL/GenBank/DDBJ whole genome shotgun (WGS) entry which is preliminary data.</text>
</comment>
<dbReference type="Pfam" id="PF00733">
    <property type="entry name" value="Asn_synthase"/>
    <property type="match status" value="1"/>
</dbReference>
<dbReference type="NCBIfam" id="TIGR01536">
    <property type="entry name" value="asn_synth_AEB"/>
    <property type="match status" value="1"/>
</dbReference>
<evidence type="ECO:0000256" key="1">
    <source>
        <dbReference type="ARBA" id="ARBA00005187"/>
    </source>
</evidence>
<sequence length="612" mass="67990">MCGITGWVSYEQDLTGARATVAAMTATMTARGPDAGGIWIRGHAALGHRRLAIIDREGGTQPMTVDTPEGAVVLVYSGEAYNFAELRTELQMRGHRFRGRSDTEVVLRGYIEWGEAVAERLTGMWAFAIWDTRDQRLLLMRDPLGIKPLYLMPTHDGVLFGSEPKAILANPQARAAVGLDGLREMFTLIADPATSVWEGMRQVEPGTVVTVARDGIRERRYWKLQTAPHTDNLRDTVATVRDLLHDSVRRQLVTDVPLCTLLSGGLDSSAITALAAEQLRPSGEAIRSFTVEFAEQREHFVADEWRSTLDSPFAVEVAAHVGARHSSIVIDAAELAAPHVREAVVGARDLPLGLGDSDSSLYLLSRAVRERSTVALSGESADEIFAGYRWFHDPALRDADTFPWMAAVPAAMSRRTDLLRPDLIRDLDLENYVRDQYRTALAGVDPLPGESALDTRIREVSYLHITRFLRSMLDRKDRMSMAVGLEVRVPFCDHRLIGYLYNVPWSVKAHDHREKSLLRAATAELLPRSVVERAKSHYPIAQDTAYVGALQRRAAELLSADHQALEIMDPAAVRKVATCNAAGVELPDRLGLEQFLDLAVWLDHYRPQLRIT</sequence>
<gene>
    <name evidence="10" type="primary">asnB</name>
    <name evidence="10" type="ORF">AB0H72_11785</name>
</gene>
<dbReference type="SUPFAM" id="SSF56235">
    <property type="entry name" value="N-terminal nucleophile aminohydrolases (Ntn hydrolases)"/>
    <property type="match status" value="1"/>
</dbReference>
<dbReference type="PANTHER" id="PTHR43284">
    <property type="entry name" value="ASPARAGINE SYNTHETASE (GLUTAMINE-HYDROLYZING)"/>
    <property type="match status" value="1"/>
</dbReference>
<comment type="pathway">
    <text evidence="1">Amino-acid biosynthesis; L-asparagine biosynthesis; L-asparagine from L-aspartate (L-Gln route): step 1/1.</text>
</comment>
<dbReference type="EC" id="6.3.5.4" evidence="3"/>
<dbReference type="PANTHER" id="PTHR43284:SF1">
    <property type="entry name" value="ASPARAGINE SYNTHETASE"/>
    <property type="match status" value="1"/>
</dbReference>
<keyword evidence="10" id="KW-0436">Ligase</keyword>
<dbReference type="InterPro" id="IPR006426">
    <property type="entry name" value="Asn_synth_AEB"/>
</dbReference>
<evidence type="ECO:0000256" key="4">
    <source>
        <dbReference type="ARBA" id="ARBA00022741"/>
    </source>
</evidence>
<evidence type="ECO:0000256" key="3">
    <source>
        <dbReference type="ARBA" id="ARBA00012737"/>
    </source>
</evidence>
<evidence type="ECO:0000256" key="8">
    <source>
        <dbReference type="ARBA" id="ARBA00048741"/>
    </source>
</evidence>
<dbReference type="CDD" id="cd00712">
    <property type="entry name" value="AsnB"/>
    <property type="match status" value="1"/>
</dbReference>
<dbReference type="InterPro" id="IPR033738">
    <property type="entry name" value="AsnB_N"/>
</dbReference>
<dbReference type="PROSITE" id="PS51278">
    <property type="entry name" value="GATASE_TYPE_2"/>
    <property type="match status" value="1"/>
</dbReference>
<dbReference type="CDD" id="cd01991">
    <property type="entry name" value="Asn_synthase_B_C"/>
    <property type="match status" value="1"/>
</dbReference>
<keyword evidence="6" id="KW-0061">Asparagine biosynthesis</keyword>
<evidence type="ECO:0000313" key="10">
    <source>
        <dbReference type="EMBL" id="MEV0363375.1"/>
    </source>
</evidence>
<dbReference type="PIRSF" id="PIRSF001589">
    <property type="entry name" value="Asn_synthetase_glu-h"/>
    <property type="match status" value="1"/>
</dbReference>
<keyword evidence="5" id="KW-0067">ATP-binding</keyword>
<evidence type="ECO:0000313" key="11">
    <source>
        <dbReference type="Proteomes" id="UP001551658"/>
    </source>
</evidence>
<comment type="catalytic activity">
    <reaction evidence="8">
        <text>L-aspartate + L-glutamine + ATP + H2O = L-asparagine + L-glutamate + AMP + diphosphate + H(+)</text>
        <dbReference type="Rhea" id="RHEA:12228"/>
        <dbReference type="ChEBI" id="CHEBI:15377"/>
        <dbReference type="ChEBI" id="CHEBI:15378"/>
        <dbReference type="ChEBI" id="CHEBI:29985"/>
        <dbReference type="ChEBI" id="CHEBI:29991"/>
        <dbReference type="ChEBI" id="CHEBI:30616"/>
        <dbReference type="ChEBI" id="CHEBI:33019"/>
        <dbReference type="ChEBI" id="CHEBI:58048"/>
        <dbReference type="ChEBI" id="CHEBI:58359"/>
        <dbReference type="ChEBI" id="CHEBI:456215"/>
        <dbReference type="EC" id="6.3.5.4"/>
    </reaction>
</comment>
<evidence type="ECO:0000256" key="6">
    <source>
        <dbReference type="ARBA" id="ARBA00022888"/>
    </source>
</evidence>
<accession>A0ABV3F710</accession>
<dbReference type="Gene3D" id="3.40.50.620">
    <property type="entry name" value="HUPs"/>
    <property type="match status" value="1"/>
</dbReference>
<dbReference type="Gene3D" id="3.60.20.10">
    <property type="entry name" value="Glutamine Phosphoribosylpyrophosphate, subunit 1, domain 1"/>
    <property type="match status" value="1"/>
</dbReference>
<dbReference type="InterPro" id="IPR029055">
    <property type="entry name" value="Ntn_hydrolases_N"/>
</dbReference>
<dbReference type="EMBL" id="JBFAIH010000005">
    <property type="protein sequence ID" value="MEV0363375.1"/>
    <property type="molecule type" value="Genomic_DNA"/>
</dbReference>
<name>A0ABV3F710_9NOCA</name>
<proteinExistence type="inferred from homology"/>
<evidence type="ECO:0000259" key="9">
    <source>
        <dbReference type="PROSITE" id="PS51278"/>
    </source>
</evidence>
<feature type="domain" description="Glutamine amidotransferase type-2" evidence="9">
    <location>
        <begin position="2"/>
        <end position="214"/>
    </location>
</feature>
<evidence type="ECO:0000256" key="7">
    <source>
        <dbReference type="ARBA" id="ARBA00022962"/>
    </source>
</evidence>
<dbReference type="InterPro" id="IPR001962">
    <property type="entry name" value="Asn_synthase"/>
</dbReference>
<keyword evidence="6" id="KW-0028">Amino-acid biosynthesis</keyword>
<evidence type="ECO:0000256" key="5">
    <source>
        <dbReference type="ARBA" id="ARBA00022840"/>
    </source>
</evidence>
<organism evidence="10 11">
    <name type="scientific">Nocardia fusca</name>
    <dbReference type="NCBI Taxonomy" id="941183"/>
    <lineage>
        <taxon>Bacteria</taxon>
        <taxon>Bacillati</taxon>
        <taxon>Actinomycetota</taxon>
        <taxon>Actinomycetes</taxon>
        <taxon>Mycobacteriales</taxon>
        <taxon>Nocardiaceae</taxon>
        <taxon>Nocardia</taxon>
    </lineage>
</organism>
<evidence type="ECO:0000256" key="2">
    <source>
        <dbReference type="ARBA" id="ARBA00005752"/>
    </source>
</evidence>
<dbReference type="Proteomes" id="UP001551658">
    <property type="component" value="Unassembled WGS sequence"/>
</dbReference>
<dbReference type="InterPro" id="IPR051786">
    <property type="entry name" value="ASN_synthetase/amidase"/>
</dbReference>
<keyword evidence="11" id="KW-1185">Reference proteome</keyword>
<dbReference type="InterPro" id="IPR017932">
    <property type="entry name" value="GATase_2_dom"/>
</dbReference>
<dbReference type="GO" id="GO:0004066">
    <property type="term" value="F:asparagine synthase (glutamine-hydrolyzing) activity"/>
    <property type="evidence" value="ECO:0007669"/>
    <property type="project" value="UniProtKB-EC"/>
</dbReference>
<keyword evidence="7" id="KW-0315">Glutamine amidotransferase</keyword>
<dbReference type="SUPFAM" id="SSF52402">
    <property type="entry name" value="Adenine nucleotide alpha hydrolases-like"/>
    <property type="match status" value="1"/>
</dbReference>
<comment type="similarity">
    <text evidence="2">Belongs to the asparagine synthetase family.</text>
</comment>
<dbReference type="RefSeq" id="WP_357977394.1">
    <property type="nucleotide sequence ID" value="NZ_JBFAIH010000005.1"/>
</dbReference>
<keyword evidence="4" id="KW-0547">Nucleotide-binding</keyword>